<dbReference type="InterPro" id="IPR000073">
    <property type="entry name" value="AB_hydrolase_1"/>
</dbReference>
<feature type="signal peptide" evidence="2">
    <location>
        <begin position="1"/>
        <end position="25"/>
    </location>
</feature>
<dbReference type="PANTHER" id="PTHR43798:SF31">
    <property type="entry name" value="AB HYDROLASE SUPERFAMILY PROTEIN YCLE"/>
    <property type="match status" value="1"/>
</dbReference>
<feature type="chain" id="PRO_5003835708" description="AB hydrolase-1 domain-containing protein" evidence="2">
    <location>
        <begin position="26"/>
        <end position="331"/>
    </location>
</feature>
<protein>
    <recommendedName>
        <fullName evidence="3">AB hydrolase-1 domain-containing protein</fullName>
    </recommendedName>
</protein>
<dbReference type="Gene3D" id="3.40.50.1820">
    <property type="entry name" value="alpha/beta hydrolase"/>
    <property type="match status" value="1"/>
</dbReference>
<dbReference type="RefSeq" id="WP_015100818.1">
    <property type="nucleotide sequence ID" value="NC_019673.1"/>
</dbReference>
<evidence type="ECO:0000313" key="5">
    <source>
        <dbReference type="Proteomes" id="UP000006281"/>
    </source>
</evidence>
<dbReference type="PANTHER" id="PTHR43798">
    <property type="entry name" value="MONOACYLGLYCEROL LIPASE"/>
    <property type="match status" value="1"/>
</dbReference>
<gene>
    <name evidence="4" type="ordered locus">BN6_34080</name>
</gene>
<dbReference type="STRING" id="1179773.BN6_34080"/>
<dbReference type="GO" id="GO:0016787">
    <property type="term" value="F:hydrolase activity"/>
    <property type="evidence" value="ECO:0007669"/>
    <property type="project" value="UniProtKB-KW"/>
</dbReference>
<accession>K0JXB0</accession>
<feature type="domain" description="AB hydrolase-1" evidence="3">
    <location>
        <begin position="61"/>
        <end position="313"/>
    </location>
</feature>
<name>K0JXB0_SACES</name>
<dbReference type="HOGENOM" id="CLU_034763_0_0_11"/>
<proteinExistence type="predicted"/>
<dbReference type="InterPro" id="IPR029058">
    <property type="entry name" value="AB_hydrolase_fold"/>
</dbReference>
<dbReference type="EMBL" id="HE804045">
    <property type="protein sequence ID" value="CCH30706.1"/>
    <property type="molecule type" value="Genomic_DNA"/>
</dbReference>
<dbReference type="GO" id="GO:0016020">
    <property type="term" value="C:membrane"/>
    <property type="evidence" value="ECO:0007669"/>
    <property type="project" value="TreeGrafter"/>
</dbReference>
<evidence type="ECO:0000259" key="3">
    <source>
        <dbReference type="Pfam" id="PF12697"/>
    </source>
</evidence>
<dbReference type="PATRIC" id="fig|1179773.3.peg.3411"/>
<keyword evidence="2" id="KW-0732">Signal</keyword>
<dbReference type="Pfam" id="PF12697">
    <property type="entry name" value="Abhydrolase_6"/>
    <property type="match status" value="1"/>
</dbReference>
<keyword evidence="1" id="KW-0378">Hydrolase</keyword>
<dbReference type="AlphaFoldDB" id="K0JXB0"/>
<dbReference type="InterPro" id="IPR050266">
    <property type="entry name" value="AB_hydrolase_sf"/>
</dbReference>
<dbReference type="SUPFAM" id="SSF53474">
    <property type="entry name" value="alpha/beta-Hydrolases"/>
    <property type="match status" value="1"/>
</dbReference>
<evidence type="ECO:0000313" key="4">
    <source>
        <dbReference type="EMBL" id="CCH30706.1"/>
    </source>
</evidence>
<dbReference type="eggNOG" id="COG2267">
    <property type="taxonomic scope" value="Bacteria"/>
</dbReference>
<keyword evidence="5" id="KW-1185">Reference proteome</keyword>
<evidence type="ECO:0000256" key="1">
    <source>
        <dbReference type="ARBA" id="ARBA00022801"/>
    </source>
</evidence>
<evidence type="ECO:0000256" key="2">
    <source>
        <dbReference type="SAM" id="SignalP"/>
    </source>
</evidence>
<dbReference type="KEGG" id="sesp:BN6_34080"/>
<sequence>MRHSLAAAAALLVATSLITAPQANAESTCRDIYAPVTVLGHRHTVHGQLCSPAGGATAVQLLIPGSTYNSSYWDYDDGAHSFRAAQNAAGFATLAVDRLGTGASSKPLGLLLTSFVQAEAVHQVVRGLRSGAYGPSYAKVIIGGHSLGSSISILEAGTHHDVDGVLVTGLTHRANPAGVVTVLGSMIPANLDPKFGLGQPLGYLTTSPGTRFAAFHAPGFLSGPLKALDERTKDVFSPTEAVDGLGVAVLLPYSRLIDVPVLVVTGQHDATVCGLLASNCSNANTLHADEAPYYRDLRTYVVEGYGHSVNLAPNAGQYYAAVASWAKKVVG</sequence>
<dbReference type="BioCyc" id="SESP1179773:BN6_RS16500-MONOMER"/>
<reference evidence="4 5" key="1">
    <citation type="journal article" date="2012" name="BMC Genomics">
        <title>Complete genome sequence of Saccharothrix espanaensis DSM 44229T and comparison to the other completely sequenced Pseudonocardiaceae.</title>
        <authorList>
            <person name="Strobel T."/>
            <person name="Al-Dilaimi A."/>
            <person name="Blom J."/>
            <person name="Gessner A."/>
            <person name="Kalinowski J."/>
            <person name="Luzhetska M."/>
            <person name="Puhler A."/>
            <person name="Szczepanowski R."/>
            <person name="Bechthold A."/>
            <person name="Ruckert C."/>
        </authorList>
    </citation>
    <scope>NUCLEOTIDE SEQUENCE [LARGE SCALE GENOMIC DNA]</scope>
    <source>
        <strain evidence="5">ATCC 51144 / DSM 44229 / JCM 9112 / NBRC 15066 / NRRL 15764</strain>
    </source>
</reference>
<organism evidence="4 5">
    <name type="scientific">Saccharothrix espanaensis (strain ATCC 51144 / DSM 44229 / JCM 9112 / NBRC 15066 / NRRL 15764)</name>
    <dbReference type="NCBI Taxonomy" id="1179773"/>
    <lineage>
        <taxon>Bacteria</taxon>
        <taxon>Bacillati</taxon>
        <taxon>Actinomycetota</taxon>
        <taxon>Actinomycetes</taxon>
        <taxon>Pseudonocardiales</taxon>
        <taxon>Pseudonocardiaceae</taxon>
        <taxon>Saccharothrix</taxon>
    </lineage>
</organism>
<dbReference type="Proteomes" id="UP000006281">
    <property type="component" value="Chromosome"/>
</dbReference>
<dbReference type="OrthoDB" id="5524362at2"/>